<evidence type="ECO:0000313" key="9">
    <source>
        <dbReference type="Proteomes" id="UP000467841"/>
    </source>
</evidence>
<evidence type="ECO:0008006" key="10">
    <source>
        <dbReference type="Google" id="ProtNLM"/>
    </source>
</evidence>
<keyword evidence="6" id="KW-0408">Iron</keyword>
<dbReference type="Gene3D" id="1.10.630.10">
    <property type="entry name" value="Cytochrome P450"/>
    <property type="match status" value="1"/>
</dbReference>
<dbReference type="InterPro" id="IPR001128">
    <property type="entry name" value="Cyt_P450"/>
</dbReference>
<evidence type="ECO:0000256" key="6">
    <source>
        <dbReference type="ARBA" id="ARBA00023004"/>
    </source>
</evidence>
<evidence type="ECO:0000256" key="2">
    <source>
        <dbReference type="ARBA" id="ARBA00010617"/>
    </source>
</evidence>
<dbReference type="GO" id="GO:0005506">
    <property type="term" value="F:iron ion binding"/>
    <property type="evidence" value="ECO:0007669"/>
    <property type="project" value="InterPro"/>
</dbReference>
<keyword evidence="7" id="KW-0503">Monooxygenase</keyword>
<dbReference type="OrthoDB" id="1062558at2759"/>
<organism evidence="8 9">
    <name type="scientific">Microthlaspi erraticum</name>
    <dbReference type="NCBI Taxonomy" id="1685480"/>
    <lineage>
        <taxon>Eukaryota</taxon>
        <taxon>Viridiplantae</taxon>
        <taxon>Streptophyta</taxon>
        <taxon>Embryophyta</taxon>
        <taxon>Tracheophyta</taxon>
        <taxon>Spermatophyta</taxon>
        <taxon>Magnoliopsida</taxon>
        <taxon>eudicotyledons</taxon>
        <taxon>Gunneridae</taxon>
        <taxon>Pentapetalae</taxon>
        <taxon>rosids</taxon>
        <taxon>malvids</taxon>
        <taxon>Brassicales</taxon>
        <taxon>Brassicaceae</taxon>
        <taxon>Coluteocarpeae</taxon>
        <taxon>Microthlaspi</taxon>
    </lineage>
</organism>
<dbReference type="AlphaFoldDB" id="A0A6D2ID48"/>
<dbReference type="EMBL" id="CACVBM020000756">
    <property type="protein sequence ID" value="CAA7022984.1"/>
    <property type="molecule type" value="Genomic_DNA"/>
</dbReference>
<keyword evidence="3" id="KW-0349">Heme</keyword>
<gene>
    <name evidence="8" type="ORF">MERR_LOCUS10219</name>
</gene>
<comment type="caution">
    <text evidence="8">The sequence shown here is derived from an EMBL/GenBank/DDBJ whole genome shotgun (WGS) entry which is preliminary data.</text>
</comment>
<keyword evidence="5" id="KW-0560">Oxidoreductase</keyword>
<dbReference type="GO" id="GO:0020037">
    <property type="term" value="F:heme binding"/>
    <property type="evidence" value="ECO:0007669"/>
    <property type="project" value="InterPro"/>
</dbReference>
<evidence type="ECO:0000256" key="4">
    <source>
        <dbReference type="ARBA" id="ARBA00022723"/>
    </source>
</evidence>
<comment type="cofactor">
    <cofactor evidence="1">
        <name>heme</name>
        <dbReference type="ChEBI" id="CHEBI:30413"/>
    </cofactor>
</comment>
<dbReference type="Pfam" id="PF00067">
    <property type="entry name" value="p450"/>
    <property type="match status" value="1"/>
</dbReference>
<protein>
    <recommendedName>
        <fullName evidence="10">Cytochrome P450</fullName>
    </recommendedName>
</protein>
<dbReference type="GO" id="GO:0016705">
    <property type="term" value="F:oxidoreductase activity, acting on paired donors, with incorporation or reduction of molecular oxygen"/>
    <property type="evidence" value="ECO:0007669"/>
    <property type="project" value="InterPro"/>
</dbReference>
<accession>A0A6D2ID48</accession>
<keyword evidence="4" id="KW-0479">Metal-binding</keyword>
<dbReference type="InterPro" id="IPR036396">
    <property type="entry name" value="Cyt_P450_sf"/>
</dbReference>
<dbReference type="PANTHER" id="PTHR47955:SF19">
    <property type="entry name" value="CYTOCHROME P450 71A9-LIKE ISOFORM X1"/>
    <property type="match status" value="1"/>
</dbReference>
<proteinExistence type="inferred from homology"/>
<evidence type="ECO:0000256" key="1">
    <source>
        <dbReference type="ARBA" id="ARBA00001971"/>
    </source>
</evidence>
<sequence length="128" mass="14142">MAISLLCLILITVASLIFVGKKIKRSKWNLPPSPPQFPIIGNLHQVGELPHRSLQRLAERTGHVMLVRLGFVPVTVISSKEAAEEVLKTHDLDCCTRPKLVGSKKISHDFKDISSPLGLRPFHSCLSS</sequence>
<evidence type="ECO:0000256" key="5">
    <source>
        <dbReference type="ARBA" id="ARBA00023002"/>
    </source>
</evidence>
<reference evidence="8" key="1">
    <citation type="submission" date="2020-01" db="EMBL/GenBank/DDBJ databases">
        <authorList>
            <person name="Mishra B."/>
        </authorList>
    </citation>
    <scope>NUCLEOTIDE SEQUENCE [LARGE SCALE GENOMIC DNA]</scope>
</reference>
<keyword evidence="9" id="KW-1185">Reference proteome</keyword>
<dbReference type="PANTHER" id="PTHR47955">
    <property type="entry name" value="CYTOCHROME P450 FAMILY 71 PROTEIN"/>
    <property type="match status" value="1"/>
</dbReference>
<comment type="similarity">
    <text evidence="2">Belongs to the cytochrome P450 family.</text>
</comment>
<dbReference type="GO" id="GO:0004497">
    <property type="term" value="F:monooxygenase activity"/>
    <property type="evidence" value="ECO:0007669"/>
    <property type="project" value="UniProtKB-KW"/>
</dbReference>
<dbReference type="SUPFAM" id="SSF48264">
    <property type="entry name" value="Cytochrome P450"/>
    <property type="match status" value="1"/>
</dbReference>
<evidence type="ECO:0000313" key="8">
    <source>
        <dbReference type="EMBL" id="CAA7022984.1"/>
    </source>
</evidence>
<evidence type="ECO:0000256" key="3">
    <source>
        <dbReference type="ARBA" id="ARBA00022617"/>
    </source>
</evidence>
<name>A0A6D2ID48_9BRAS</name>
<dbReference type="Proteomes" id="UP000467841">
    <property type="component" value="Unassembled WGS sequence"/>
</dbReference>
<evidence type="ECO:0000256" key="7">
    <source>
        <dbReference type="ARBA" id="ARBA00023033"/>
    </source>
</evidence>